<accession>A0ABS1VXV0</accession>
<sequence length="162" mass="17897">MSVSFIRLIPTDPEWQPTADAAAGAVRYVAGLFAGPGDRVEAVEPVFYDRVALIDGGEYMAEVFCRRCGAALGLDWFWELLLARHPGLADGDPRIGNLEVTVPCCGAALSLPELRYEDPIGFARFEVSARDWTRAEWELSDEELAEVGRLLGHPVTQVQTRY</sequence>
<comment type="caution">
    <text evidence="1">The sequence shown here is derived from an EMBL/GenBank/DDBJ whole genome shotgun (WGS) entry which is preliminary data.</text>
</comment>
<evidence type="ECO:0000313" key="2">
    <source>
        <dbReference type="Proteomes" id="UP000598996"/>
    </source>
</evidence>
<name>A0ABS1VXV0_9ACTN</name>
<evidence type="ECO:0000313" key="1">
    <source>
        <dbReference type="EMBL" id="MBL7259269.1"/>
    </source>
</evidence>
<dbReference type="RefSeq" id="WP_202995927.1">
    <property type="nucleotide sequence ID" value="NZ_JAENHO010000010.1"/>
</dbReference>
<gene>
    <name evidence="1" type="ORF">JKJ07_33635</name>
</gene>
<proteinExistence type="predicted"/>
<organism evidence="1 2">
    <name type="scientific">Paractinoplanes lichenicola</name>
    <dbReference type="NCBI Taxonomy" id="2802976"/>
    <lineage>
        <taxon>Bacteria</taxon>
        <taxon>Bacillati</taxon>
        <taxon>Actinomycetota</taxon>
        <taxon>Actinomycetes</taxon>
        <taxon>Micromonosporales</taxon>
        <taxon>Micromonosporaceae</taxon>
        <taxon>Paractinoplanes</taxon>
    </lineage>
</organism>
<dbReference type="EMBL" id="JAENHO010000010">
    <property type="protein sequence ID" value="MBL7259269.1"/>
    <property type="molecule type" value="Genomic_DNA"/>
</dbReference>
<dbReference type="Proteomes" id="UP000598996">
    <property type="component" value="Unassembled WGS sequence"/>
</dbReference>
<reference evidence="1 2" key="1">
    <citation type="submission" date="2021-01" db="EMBL/GenBank/DDBJ databases">
        <title>Actinoplanes sp. nov. LDG1-01 isolated from lichen.</title>
        <authorList>
            <person name="Saeng-In P."/>
            <person name="Phongsopitanun W."/>
            <person name="Kanchanasin P."/>
            <person name="Yuki M."/>
            <person name="Kudo T."/>
            <person name="Ohkuma M."/>
            <person name="Tanasupawat S."/>
        </authorList>
    </citation>
    <scope>NUCLEOTIDE SEQUENCE [LARGE SCALE GENOMIC DNA]</scope>
    <source>
        <strain evidence="1 2">LDG1-01</strain>
    </source>
</reference>
<protein>
    <submittedName>
        <fullName evidence="1">Uncharacterized protein</fullName>
    </submittedName>
</protein>
<keyword evidence="2" id="KW-1185">Reference proteome</keyword>